<proteinExistence type="predicted"/>
<sequence length="277" mass="30506">MGQFFEEIPENLITWILKQQMFWVSTAPLKSDGHVNVSPKGLEGSFHVVDSRRVWYEDLTGSGNETIAHLRENGRITILFNAFEGLPRIARLFGKGTVYEYGTPEYEELLPPSVRKPGSRAVIMVDVYKVGTSCGYAVPYYDFKGHRSKLVDMSIPMQNLDRDAELALEPSTLSEPPRPKKGLKSYWAENNATSLDGLPALLYAQTSTRLFNPVSPAPKNDGVSATPKDAANVTKGGATVATILDNLKVPLAFTLGILTATMYTQFLPKIHAAIDTL</sequence>
<evidence type="ECO:0000313" key="1">
    <source>
        <dbReference type="EMBL" id="KAG9219916.1"/>
    </source>
</evidence>
<reference evidence="1 2" key="1">
    <citation type="journal article" date="2021" name="Appl. Environ. Microbiol.">
        <title>Genetic linkage and physical mapping for an oyster mushroom Pleurotus cornucopiae and QTL analysis for the trait cap color.</title>
        <authorList>
            <person name="Zhang Y."/>
            <person name="Gao W."/>
            <person name="Sonnenberg A."/>
            <person name="Chen Q."/>
            <person name="Zhang J."/>
            <person name="Huang C."/>
        </authorList>
    </citation>
    <scope>NUCLEOTIDE SEQUENCE [LARGE SCALE GENOMIC DNA]</scope>
    <source>
        <strain evidence="1">CCMSSC00406</strain>
    </source>
</reference>
<protein>
    <submittedName>
        <fullName evidence="1">Uncharacterized protein</fullName>
    </submittedName>
</protein>
<organism evidence="1 2">
    <name type="scientific">Pleurotus cornucopiae</name>
    <name type="common">Cornucopia mushroom</name>
    <dbReference type="NCBI Taxonomy" id="5321"/>
    <lineage>
        <taxon>Eukaryota</taxon>
        <taxon>Fungi</taxon>
        <taxon>Dikarya</taxon>
        <taxon>Basidiomycota</taxon>
        <taxon>Agaricomycotina</taxon>
        <taxon>Agaricomycetes</taxon>
        <taxon>Agaricomycetidae</taxon>
        <taxon>Agaricales</taxon>
        <taxon>Pleurotineae</taxon>
        <taxon>Pleurotaceae</taxon>
        <taxon>Pleurotus</taxon>
    </lineage>
</organism>
<evidence type="ECO:0000313" key="2">
    <source>
        <dbReference type="Proteomes" id="UP000824881"/>
    </source>
</evidence>
<keyword evidence="2" id="KW-1185">Reference proteome</keyword>
<comment type="caution">
    <text evidence="1">The sequence shown here is derived from an EMBL/GenBank/DDBJ whole genome shotgun (WGS) entry which is preliminary data.</text>
</comment>
<name>A0ACB7IQK3_PLECO</name>
<accession>A0ACB7IQK3</accession>
<gene>
    <name evidence="1" type="ORF">CCMSSC00406_0009519</name>
</gene>
<dbReference type="Proteomes" id="UP000824881">
    <property type="component" value="Unassembled WGS sequence"/>
</dbReference>
<dbReference type="EMBL" id="WQMT02000008">
    <property type="protein sequence ID" value="KAG9219916.1"/>
    <property type="molecule type" value="Genomic_DNA"/>
</dbReference>